<evidence type="ECO:0000259" key="1">
    <source>
        <dbReference type="Pfam" id="PF13456"/>
    </source>
</evidence>
<keyword evidence="3" id="KW-1185">Reference proteome</keyword>
<dbReference type="PANTHER" id="PTHR47723">
    <property type="entry name" value="OS05G0353850 PROTEIN"/>
    <property type="match status" value="1"/>
</dbReference>
<dbReference type="Proteomes" id="UP000436088">
    <property type="component" value="Unassembled WGS sequence"/>
</dbReference>
<protein>
    <recommendedName>
        <fullName evidence="1">RNase H type-1 domain-containing protein</fullName>
    </recommendedName>
</protein>
<dbReference type="GO" id="GO:0004523">
    <property type="term" value="F:RNA-DNA hybrid ribonuclease activity"/>
    <property type="evidence" value="ECO:0007669"/>
    <property type="project" value="InterPro"/>
</dbReference>
<dbReference type="SUPFAM" id="SSF53098">
    <property type="entry name" value="Ribonuclease H-like"/>
    <property type="match status" value="1"/>
</dbReference>
<dbReference type="PANTHER" id="PTHR47723:SF19">
    <property type="entry name" value="POLYNUCLEOTIDYL TRANSFERASE, RIBONUCLEASE H-LIKE SUPERFAMILY PROTEIN"/>
    <property type="match status" value="1"/>
</dbReference>
<comment type="caution">
    <text evidence="2">The sequence shown here is derived from an EMBL/GenBank/DDBJ whole genome shotgun (WGS) entry which is preliminary data.</text>
</comment>
<dbReference type="CDD" id="cd06222">
    <property type="entry name" value="RNase_H_like"/>
    <property type="match status" value="1"/>
</dbReference>
<evidence type="ECO:0000313" key="2">
    <source>
        <dbReference type="EMBL" id="KAE8671089.1"/>
    </source>
</evidence>
<dbReference type="InterPro" id="IPR044730">
    <property type="entry name" value="RNase_H-like_dom_plant"/>
</dbReference>
<dbReference type="AlphaFoldDB" id="A0A6A2YA30"/>
<dbReference type="InterPro" id="IPR053151">
    <property type="entry name" value="RNase_H-like"/>
</dbReference>
<dbReference type="GO" id="GO:0003676">
    <property type="term" value="F:nucleic acid binding"/>
    <property type="evidence" value="ECO:0007669"/>
    <property type="project" value="InterPro"/>
</dbReference>
<dbReference type="EMBL" id="VEPZ02001482">
    <property type="protein sequence ID" value="KAE8671089.1"/>
    <property type="molecule type" value="Genomic_DNA"/>
</dbReference>
<reference evidence="2" key="1">
    <citation type="submission" date="2019-09" db="EMBL/GenBank/DDBJ databases">
        <title>Draft genome information of white flower Hibiscus syriacus.</title>
        <authorList>
            <person name="Kim Y.-M."/>
        </authorList>
    </citation>
    <scope>NUCLEOTIDE SEQUENCE [LARGE SCALE GENOMIC DNA]</scope>
    <source>
        <strain evidence="2">YM2019G1</strain>
    </source>
</reference>
<evidence type="ECO:0000313" key="3">
    <source>
        <dbReference type="Proteomes" id="UP000436088"/>
    </source>
</evidence>
<name>A0A6A2YA30_HIBSY</name>
<dbReference type="Pfam" id="PF13456">
    <property type="entry name" value="RVT_3"/>
    <property type="match status" value="1"/>
</dbReference>
<gene>
    <name evidence="2" type="ORF">F3Y22_tig00111996pilonHSYRG00170</name>
</gene>
<dbReference type="InterPro" id="IPR002156">
    <property type="entry name" value="RNaseH_domain"/>
</dbReference>
<feature type="domain" description="RNase H type-1" evidence="1">
    <location>
        <begin position="15"/>
        <end position="113"/>
    </location>
</feature>
<proteinExistence type="predicted"/>
<dbReference type="InterPro" id="IPR012337">
    <property type="entry name" value="RNaseH-like_sf"/>
</dbReference>
<dbReference type="Gene3D" id="3.30.420.10">
    <property type="entry name" value="Ribonuclease H-like superfamily/Ribonuclease H"/>
    <property type="match status" value="1"/>
</dbReference>
<sequence length="118" mass="13839">MGRWWIGVSCSGFHRCMIRDEHGSWIQGFTKTIGAYSILDAELWGVYEGLKVASTLEIRRLQVETDSMEVWKLLRQGLAMDRISPMVSHIVLMLENDWELCFSHVPRERNVIAMRWRN</sequence>
<accession>A0A6A2YA30</accession>
<organism evidence="2 3">
    <name type="scientific">Hibiscus syriacus</name>
    <name type="common">Rose of Sharon</name>
    <dbReference type="NCBI Taxonomy" id="106335"/>
    <lineage>
        <taxon>Eukaryota</taxon>
        <taxon>Viridiplantae</taxon>
        <taxon>Streptophyta</taxon>
        <taxon>Embryophyta</taxon>
        <taxon>Tracheophyta</taxon>
        <taxon>Spermatophyta</taxon>
        <taxon>Magnoliopsida</taxon>
        <taxon>eudicotyledons</taxon>
        <taxon>Gunneridae</taxon>
        <taxon>Pentapetalae</taxon>
        <taxon>rosids</taxon>
        <taxon>malvids</taxon>
        <taxon>Malvales</taxon>
        <taxon>Malvaceae</taxon>
        <taxon>Malvoideae</taxon>
        <taxon>Hibiscus</taxon>
    </lineage>
</organism>
<dbReference type="InterPro" id="IPR036397">
    <property type="entry name" value="RNaseH_sf"/>
</dbReference>